<dbReference type="GO" id="GO:0022857">
    <property type="term" value="F:transmembrane transporter activity"/>
    <property type="evidence" value="ECO:0007669"/>
    <property type="project" value="InterPro"/>
</dbReference>
<comment type="subcellular location">
    <subcellularLocation>
        <location evidence="1">Membrane</location>
        <topology evidence="1">Multi-pass membrane protein</topology>
    </subcellularLocation>
</comment>
<evidence type="ECO:0000256" key="5">
    <source>
        <dbReference type="SAM" id="Phobius"/>
    </source>
</evidence>
<feature type="transmembrane region" description="Helical" evidence="5">
    <location>
        <begin position="494"/>
        <end position="516"/>
    </location>
</feature>
<feature type="transmembrane region" description="Helical" evidence="5">
    <location>
        <begin position="467"/>
        <end position="488"/>
    </location>
</feature>
<dbReference type="GO" id="GO:0000324">
    <property type="term" value="C:fungal-type vacuole"/>
    <property type="evidence" value="ECO:0007669"/>
    <property type="project" value="TreeGrafter"/>
</dbReference>
<dbReference type="eggNOG" id="KOG0255">
    <property type="taxonomic scope" value="Eukaryota"/>
</dbReference>
<dbReference type="AlphaFoldDB" id="G3AIS2"/>
<dbReference type="OrthoDB" id="5215911at2759"/>
<dbReference type="Pfam" id="PF07690">
    <property type="entry name" value="MFS_1"/>
    <property type="match status" value="1"/>
</dbReference>
<dbReference type="OMA" id="RWCFWYL"/>
<feature type="transmembrane region" description="Helical" evidence="5">
    <location>
        <begin position="427"/>
        <end position="455"/>
    </location>
</feature>
<keyword evidence="3 5" id="KW-1133">Transmembrane helix</keyword>
<dbReference type="InterPro" id="IPR011701">
    <property type="entry name" value="MFS"/>
</dbReference>
<organism evidence="8">
    <name type="scientific">Spathaspora passalidarum (strain NRRL Y-27907 / 11-Y1)</name>
    <dbReference type="NCBI Taxonomy" id="619300"/>
    <lineage>
        <taxon>Eukaryota</taxon>
        <taxon>Fungi</taxon>
        <taxon>Dikarya</taxon>
        <taxon>Ascomycota</taxon>
        <taxon>Saccharomycotina</taxon>
        <taxon>Pichiomycetes</taxon>
        <taxon>Debaryomycetaceae</taxon>
        <taxon>Spathaspora</taxon>
    </lineage>
</organism>
<name>G3AIS2_SPAPN</name>
<dbReference type="RefSeq" id="XP_007374071.1">
    <property type="nucleotide sequence ID" value="XM_007374009.1"/>
</dbReference>
<feature type="transmembrane region" description="Helical" evidence="5">
    <location>
        <begin position="358"/>
        <end position="381"/>
    </location>
</feature>
<feature type="transmembrane region" description="Helical" evidence="5">
    <location>
        <begin position="213"/>
        <end position="236"/>
    </location>
</feature>
<feature type="transmembrane region" description="Helical" evidence="5">
    <location>
        <begin position="128"/>
        <end position="146"/>
    </location>
</feature>
<dbReference type="InterPro" id="IPR020846">
    <property type="entry name" value="MFS_dom"/>
</dbReference>
<protein>
    <submittedName>
        <fullName evidence="7">Ion transporter</fullName>
    </submittedName>
</protein>
<dbReference type="GO" id="GO:0005886">
    <property type="term" value="C:plasma membrane"/>
    <property type="evidence" value="ECO:0007669"/>
    <property type="project" value="TreeGrafter"/>
</dbReference>
<keyword evidence="2 5" id="KW-0812">Transmembrane</keyword>
<dbReference type="Gene3D" id="1.20.1250.20">
    <property type="entry name" value="MFS general substrate transporter like domains"/>
    <property type="match status" value="1"/>
</dbReference>
<gene>
    <name evidence="7" type="ORF">SPAPADRAFT_70593</name>
</gene>
<evidence type="ECO:0000313" key="8">
    <source>
        <dbReference type="Proteomes" id="UP000000709"/>
    </source>
</evidence>
<keyword evidence="8" id="KW-1185">Reference proteome</keyword>
<evidence type="ECO:0000256" key="2">
    <source>
        <dbReference type="ARBA" id="ARBA00022692"/>
    </source>
</evidence>
<evidence type="ECO:0000313" key="7">
    <source>
        <dbReference type="EMBL" id="EGW34487.1"/>
    </source>
</evidence>
<feature type="transmembrane region" description="Helical" evidence="5">
    <location>
        <begin position="314"/>
        <end position="338"/>
    </location>
</feature>
<keyword evidence="4 5" id="KW-0472">Membrane</keyword>
<dbReference type="STRING" id="619300.G3AIS2"/>
<feature type="transmembrane region" description="Helical" evidence="5">
    <location>
        <begin position="152"/>
        <end position="174"/>
    </location>
</feature>
<evidence type="ECO:0000256" key="4">
    <source>
        <dbReference type="ARBA" id="ARBA00023136"/>
    </source>
</evidence>
<evidence type="ECO:0000259" key="6">
    <source>
        <dbReference type="PROSITE" id="PS50850"/>
    </source>
</evidence>
<dbReference type="HOGENOM" id="CLU_008455_13_3_1"/>
<dbReference type="EMBL" id="GL996500">
    <property type="protein sequence ID" value="EGW34487.1"/>
    <property type="molecule type" value="Genomic_DNA"/>
</dbReference>
<dbReference type="PROSITE" id="PS50850">
    <property type="entry name" value="MFS"/>
    <property type="match status" value="1"/>
</dbReference>
<dbReference type="KEGG" id="spaa:SPAPADRAFT_70593"/>
<dbReference type="SUPFAM" id="SSF103473">
    <property type="entry name" value="MFS general substrate transporter"/>
    <property type="match status" value="1"/>
</dbReference>
<dbReference type="InterPro" id="IPR036259">
    <property type="entry name" value="MFS_trans_sf"/>
</dbReference>
<dbReference type="Proteomes" id="UP000000709">
    <property type="component" value="Unassembled WGS sequence"/>
</dbReference>
<feature type="transmembrane region" description="Helical" evidence="5">
    <location>
        <begin position="186"/>
        <end position="207"/>
    </location>
</feature>
<evidence type="ECO:0000256" key="1">
    <source>
        <dbReference type="ARBA" id="ARBA00004141"/>
    </source>
</evidence>
<feature type="transmembrane region" description="Helical" evidence="5">
    <location>
        <begin position="63"/>
        <end position="86"/>
    </location>
</feature>
<dbReference type="PANTHER" id="PTHR23502:SF34">
    <property type="entry name" value="PROTEIN HOL1"/>
    <property type="match status" value="1"/>
</dbReference>
<dbReference type="InParanoid" id="G3AIS2"/>
<dbReference type="GeneID" id="18875336"/>
<evidence type="ECO:0000256" key="3">
    <source>
        <dbReference type="ARBA" id="ARBA00022989"/>
    </source>
</evidence>
<feature type="domain" description="Major facilitator superfamily (MFS) profile" evidence="6">
    <location>
        <begin position="62"/>
        <end position="548"/>
    </location>
</feature>
<feature type="transmembrane region" description="Helical" evidence="5">
    <location>
        <begin position="98"/>
        <end position="116"/>
    </location>
</feature>
<proteinExistence type="predicted"/>
<reference evidence="7 8" key="1">
    <citation type="journal article" date="2011" name="Proc. Natl. Acad. Sci. U.S.A.">
        <title>Comparative genomics of xylose-fermenting fungi for enhanced biofuel production.</title>
        <authorList>
            <person name="Wohlbach D.J."/>
            <person name="Kuo A."/>
            <person name="Sato T.K."/>
            <person name="Potts K.M."/>
            <person name="Salamov A.A."/>
            <person name="LaButti K.M."/>
            <person name="Sun H."/>
            <person name="Clum A."/>
            <person name="Pangilinan J.L."/>
            <person name="Lindquist E.A."/>
            <person name="Lucas S."/>
            <person name="Lapidus A."/>
            <person name="Jin M."/>
            <person name="Gunawan C."/>
            <person name="Balan V."/>
            <person name="Dale B.E."/>
            <person name="Jeffries T.W."/>
            <person name="Zinkel R."/>
            <person name="Barry K.W."/>
            <person name="Grigoriev I.V."/>
            <person name="Gasch A.P."/>
        </authorList>
    </citation>
    <scope>NUCLEOTIDE SEQUENCE [LARGE SCALE GENOMIC DNA]</scope>
    <source>
        <strain evidence="8">NRRL Y-27907 / 11-Y1</strain>
    </source>
</reference>
<feature type="transmembrane region" description="Helical" evidence="5">
    <location>
        <begin position="402"/>
        <end position="421"/>
    </location>
</feature>
<sequence>MSEEQYSIAESEIVPGTIRLIDVLGTLNVKKNAGNENIILQPQPSSNINDPLRWSNKKKHFQFFLVFFWCFMLALTVIFYSPLFVLWTEELNCTLQQLSNGVAILFLFLGVGVTFVQPTALKIGKRFTYLFCTILAIVGCVVGAKATNIGHIYVFLIFGGLGAAPVDSLAEITGTDLYFQHQRSTAFGMVILALYAGSFLGPVASGFVTQGLGWRWCFWLQVILYAMIFIFFFFTLEETSFRRDLEEEDEFEEEILHATKSPTLKDKTESKEVEVNINDIDETIPRRTYKQRMSVVHTEYNDTRSWLCIYYRPFFLIIFPAVIWSGLVYGSQMMWISLMSNTQSQLYGAPPYNFSPNVIGLTNLGAFGGSCIGMLYGGYFVDWSTIKLAERNHGILEPEFRLYSMVVPTIVNAAGILAYGLGLNNGIHWAIPCVIGQGCLGFAMGSSGSICLTYAVDSYHKLASECIVLILFIRNMVGMIFCFVFRPWLEGCGLAVTAWLMFMLSLLINGSFLVLIKWGKTFRKWTAPSYAKFSNPTFGELFERKSSK</sequence>
<accession>G3AIS2</accession>
<dbReference type="PANTHER" id="PTHR23502">
    <property type="entry name" value="MAJOR FACILITATOR SUPERFAMILY"/>
    <property type="match status" value="1"/>
</dbReference>